<organism evidence="1 2">
    <name type="scientific">Paratrimastix pyriformis</name>
    <dbReference type="NCBI Taxonomy" id="342808"/>
    <lineage>
        <taxon>Eukaryota</taxon>
        <taxon>Metamonada</taxon>
        <taxon>Preaxostyla</taxon>
        <taxon>Paratrimastigidae</taxon>
        <taxon>Paratrimastix</taxon>
    </lineage>
</organism>
<keyword evidence="2" id="KW-1185">Reference proteome</keyword>
<protein>
    <recommendedName>
        <fullName evidence="3">Nucleotidyltransferase family protein</fullName>
    </recommendedName>
</protein>
<name>A0ABQ8U157_9EUKA</name>
<comment type="caution">
    <text evidence="1">The sequence shown here is derived from an EMBL/GenBank/DDBJ whole genome shotgun (WGS) entry which is preliminary data.</text>
</comment>
<accession>A0ABQ8U157</accession>
<sequence length="172" mass="19187">MLFEEGKAILQTLPESLSYLVIGSFGLQLVLPAALAGRPPADIDLLLPDDPEVVGRLVQFMAEQGFSCQSWSDVVTAQTPTSVYVGRNYVRFVRGPILIDATYHNPYYSFAEAWQLRQEVDRIHVASPRHTAHLMKVRGLPKDMERVRLVARLTNDPQLLDIPTLGSDSGKK</sequence>
<evidence type="ECO:0008006" key="3">
    <source>
        <dbReference type="Google" id="ProtNLM"/>
    </source>
</evidence>
<gene>
    <name evidence="1" type="ORF">PAPYR_12893</name>
</gene>
<dbReference type="EMBL" id="JAPMOS010000377">
    <property type="protein sequence ID" value="KAJ4452831.1"/>
    <property type="molecule type" value="Genomic_DNA"/>
</dbReference>
<proteinExistence type="predicted"/>
<dbReference type="Proteomes" id="UP001141327">
    <property type="component" value="Unassembled WGS sequence"/>
</dbReference>
<evidence type="ECO:0000313" key="1">
    <source>
        <dbReference type="EMBL" id="KAJ4452831.1"/>
    </source>
</evidence>
<reference evidence="1" key="1">
    <citation type="journal article" date="2022" name="bioRxiv">
        <title>Genomics of Preaxostyla Flagellates Illuminates Evolutionary Transitions and the Path Towards Mitochondrial Loss.</title>
        <authorList>
            <person name="Novak L.V.F."/>
            <person name="Treitli S.C."/>
            <person name="Pyrih J."/>
            <person name="Halakuc P."/>
            <person name="Pipaliya S.V."/>
            <person name="Vacek V."/>
            <person name="Brzon O."/>
            <person name="Soukal P."/>
            <person name="Eme L."/>
            <person name="Dacks J.B."/>
            <person name="Karnkowska A."/>
            <person name="Elias M."/>
            <person name="Hampl V."/>
        </authorList>
    </citation>
    <scope>NUCLEOTIDE SEQUENCE</scope>
    <source>
        <strain evidence="1">RCP-MX</strain>
    </source>
</reference>
<evidence type="ECO:0000313" key="2">
    <source>
        <dbReference type="Proteomes" id="UP001141327"/>
    </source>
</evidence>